<comment type="similarity">
    <text evidence="2 6">Belongs to the peroxisomal membrane protein PXMP2/4 family.</text>
</comment>
<dbReference type="GO" id="GO:0016020">
    <property type="term" value="C:membrane"/>
    <property type="evidence" value="ECO:0007669"/>
    <property type="project" value="UniProtKB-SubCell"/>
</dbReference>
<accession>A0AAD2JKT3</accession>
<organism evidence="8 9">
    <name type="scientific">Cylindrotheca closterium</name>
    <dbReference type="NCBI Taxonomy" id="2856"/>
    <lineage>
        <taxon>Eukaryota</taxon>
        <taxon>Sar</taxon>
        <taxon>Stramenopiles</taxon>
        <taxon>Ochrophyta</taxon>
        <taxon>Bacillariophyta</taxon>
        <taxon>Bacillariophyceae</taxon>
        <taxon>Bacillariophycidae</taxon>
        <taxon>Bacillariales</taxon>
        <taxon>Bacillariaceae</taxon>
        <taxon>Cylindrotheca</taxon>
    </lineage>
</organism>
<evidence type="ECO:0000256" key="6">
    <source>
        <dbReference type="RuleBase" id="RU363053"/>
    </source>
</evidence>
<evidence type="ECO:0000256" key="3">
    <source>
        <dbReference type="ARBA" id="ARBA00022692"/>
    </source>
</evidence>
<evidence type="ECO:0000313" key="8">
    <source>
        <dbReference type="EMBL" id="CAJ1959885.1"/>
    </source>
</evidence>
<dbReference type="Proteomes" id="UP001295423">
    <property type="component" value="Unassembled WGS sequence"/>
</dbReference>
<keyword evidence="5" id="KW-0472">Membrane</keyword>
<dbReference type="GO" id="GO:0005737">
    <property type="term" value="C:cytoplasm"/>
    <property type="evidence" value="ECO:0007669"/>
    <property type="project" value="TreeGrafter"/>
</dbReference>
<dbReference type="PANTHER" id="PTHR11266">
    <property type="entry name" value="PEROXISOMAL MEMBRANE PROTEIN 2, PXMP2 MPV17"/>
    <property type="match status" value="1"/>
</dbReference>
<evidence type="ECO:0000256" key="2">
    <source>
        <dbReference type="ARBA" id="ARBA00006824"/>
    </source>
</evidence>
<protein>
    <recommendedName>
        <fullName evidence="10">Peroxisomal membrane protein 2</fullName>
    </recommendedName>
</protein>
<keyword evidence="4" id="KW-1133">Transmembrane helix</keyword>
<keyword evidence="9" id="KW-1185">Reference proteome</keyword>
<keyword evidence="7" id="KW-0732">Signal</keyword>
<dbReference type="Pfam" id="PF04117">
    <property type="entry name" value="Mpv17_PMP22"/>
    <property type="match status" value="1"/>
</dbReference>
<keyword evidence="3" id="KW-0812">Transmembrane</keyword>
<reference evidence="8" key="1">
    <citation type="submission" date="2023-08" db="EMBL/GenBank/DDBJ databases">
        <authorList>
            <person name="Audoor S."/>
            <person name="Bilcke G."/>
        </authorList>
    </citation>
    <scope>NUCLEOTIDE SEQUENCE</scope>
</reference>
<evidence type="ECO:0000313" key="9">
    <source>
        <dbReference type="Proteomes" id="UP001295423"/>
    </source>
</evidence>
<gene>
    <name evidence="8" type="ORF">CYCCA115_LOCUS18304</name>
</gene>
<dbReference type="AlphaFoldDB" id="A0AAD2JKT3"/>
<evidence type="ECO:0000256" key="7">
    <source>
        <dbReference type="SAM" id="SignalP"/>
    </source>
</evidence>
<proteinExistence type="inferred from homology"/>
<evidence type="ECO:0000256" key="5">
    <source>
        <dbReference type="ARBA" id="ARBA00023136"/>
    </source>
</evidence>
<name>A0AAD2JKT3_9STRA</name>
<comment type="caution">
    <text evidence="8">The sequence shown here is derived from an EMBL/GenBank/DDBJ whole genome shotgun (WGS) entry which is preliminary data.</text>
</comment>
<feature type="chain" id="PRO_5042027765" description="Peroxisomal membrane protein 2" evidence="7">
    <location>
        <begin position="25"/>
        <end position="337"/>
    </location>
</feature>
<evidence type="ECO:0008006" key="10">
    <source>
        <dbReference type="Google" id="ProtNLM"/>
    </source>
</evidence>
<dbReference type="InterPro" id="IPR007248">
    <property type="entry name" value="Mpv17_PMP22"/>
</dbReference>
<sequence>MASPVSQFKLLAFASACLIASSDAFSTSSNFQVTTGPRIQPSITSTPGSLTIRRTSLGPLTATIQPNTRTSSIQSSSTALNMAFSDISDFYANCPLQAAVLTCGFKASVADVIAQIKGASPDEEEEEEDEDSSFSPMTIMESSHMVEEPQEHQDNHFDFENPMENFESMVEDIDLSPIEDLDGKRNFAYIIYGGIFIGLMCHLEYDYAFPLMFARNGVDYAVQQHVPQTILSEILFDNFISGPLLWLPPAYLIKAVVYDYSFKEGLEKYVHDIKENDLLKRYWQIWLPAQTISFSVVPEHFRVVWMASVSFFWFILFSTLASKTDDVDAEAALAKSN</sequence>
<dbReference type="EMBL" id="CAKOGP040002025">
    <property type="protein sequence ID" value="CAJ1959885.1"/>
    <property type="molecule type" value="Genomic_DNA"/>
</dbReference>
<feature type="signal peptide" evidence="7">
    <location>
        <begin position="1"/>
        <end position="24"/>
    </location>
</feature>
<comment type="subcellular location">
    <subcellularLocation>
        <location evidence="1">Membrane</location>
        <topology evidence="1">Multi-pass membrane protein</topology>
    </subcellularLocation>
</comment>
<dbReference type="PANTHER" id="PTHR11266:SF121">
    <property type="entry name" value="OS09G0315000 PROTEIN"/>
    <property type="match status" value="1"/>
</dbReference>
<evidence type="ECO:0000256" key="4">
    <source>
        <dbReference type="ARBA" id="ARBA00022989"/>
    </source>
</evidence>
<evidence type="ECO:0000256" key="1">
    <source>
        <dbReference type="ARBA" id="ARBA00004141"/>
    </source>
</evidence>